<keyword evidence="2" id="KW-1185">Reference proteome</keyword>
<dbReference type="Proteomes" id="UP000004018">
    <property type="component" value="Unassembled WGS sequence"/>
</dbReference>
<reference evidence="1 2" key="1">
    <citation type="submission" date="2011-04" db="EMBL/GenBank/DDBJ databases">
        <authorList>
            <person name="Harkins D.M."/>
            <person name="Madupu R."/>
            <person name="Durkin A.S."/>
            <person name="Torralba M."/>
            <person name="Methe B."/>
            <person name="Sutton G.G."/>
            <person name="Nelson K.E."/>
        </authorList>
    </citation>
    <scope>NUCLEOTIDE SEQUENCE [LARGE SCALE GENOMIC DNA]</scope>
    <source>
        <strain evidence="1 2">UPII 199-6</strain>
    </source>
</reference>
<proteinExistence type="predicted"/>
<name>A0ABN0CZP5_9FIRM</name>
<dbReference type="InterPro" id="IPR027417">
    <property type="entry name" value="P-loop_NTPase"/>
</dbReference>
<evidence type="ECO:0000313" key="1">
    <source>
        <dbReference type="EMBL" id="EGL39909.1"/>
    </source>
</evidence>
<dbReference type="EMBL" id="AFIJ01000032">
    <property type="protein sequence ID" value="EGL39909.1"/>
    <property type="molecule type" value="Genomic_DNA"/>
</dbReference>
<dbReference type="RefSeq" id="WP_007391281.1">
    <property type="nucleotide sequence ID" value="NZ_AFIJ01000032.1"/>
</dbReference>
<gene>
    <name evidence="1" type="ORF">HMPREF1039_0410</name>
</gene>
<dbReference type="Pfam" id="PF02572">
    <property type="entry name" value="CobA_CobO_BtuR"/>
    <property type="match status" value="1"/>
</dbReference>
<organism evidence="1 2">
    <name type="scientific">Megasphaera lornae</name>
    <dbReference type="NCBI Taxonomy" id="1000568"/>
    <lineage>
        <taxon>Bacteria</taxon>
        <taxon>Bacillati</taxon>
        <taxon>Bacillota</taxon>
        <taxon>Negativicutes</taxon>
        <taxon>Veillonellales</taxon>
        <taxon>Veillonellaceae</taxon>
        <taxon>Megasphaera</taxon>
    </lineage>
</organism>
<dbReference type="PANTHER" id="PTHR46638">
    <property type="entry name" value="CORRINOID ADENOSYLTRANSFERASE"/>
    <property type="match status" value="1"/>
</dbReference>
<dbReference type="InterPro" id="IPR003724">
    <property type="entry name" value="CblAdoTrfase_CobA"/>
</dbReference>
<dbReference type="PIRSF" id="PIRSF015617">
    <property type="entry name" value="Adensltrnsf_CobA"/>
    <property type="match status" value="1"/>
</dbReference>
<dbReference type="Gene3D" id="3.40.50.300">
    <property type="entry name" value="P-loop containing nucleotide triphosphate hydrolases"/>
    <property type="match status" value="1"/>
</dbReference>
<dbReference type="SUPFAM" id="SSF52540">
    <property type="entry name" value="P-loop containing nucleoside triphosphate hydrolases"/>
    <property type="match status" value="1"/>
</dbReference>
<accession>A0ABN0CZP5</accession>
<comment type="caution">
    <text evidence="1">The sequence shown here is derived from an EMBL/GenBank/DDBJ whole genome shotgun (WGS) entry which is preliminary data.</text>
</comment>
<evidence type="ECO:0000313" key="2">
    <source>
        <dbReference type="Proteomes" id="UP000004018"/>
    </source>
</evidence>
<protein>
    <submittedName>
        <fullName evidence="1">Cob(I)yrinic acid a,c-diamide adenosyltransferase</fullName>
    </submittedName>
</protein>
<sequence length="175" mass="19387">MDTGFIHIYYGNGKGKTTAAVGLAVRCAGRGGQVWFAQFLKAGNTGELTIFSRIPEITVWRAGGPSKFTSQMTAAERLQTAARQNRLWRRLLHHCHEAPPDLLVLDELLVAMSLGFIPEKEIIRFFHTKPPQTEIVLTGHTPSRELLAAADYISQITAVKHPFTRGIPARIGIEK</sequence>
<dbReference type="PANTHER" id="PTHR46638:SF1">
    <property type="entry name" value="CORRINOID ADENOSYLTRANSFERASE"/>
    <property type="match status" value="1"/>
</dbReference>